<reference evidence="2" key="1">
    <citation type="submission" date="2020-04" db="EMBL/GenBank/DDBJ databases">
        <authorList>
            <person name="Chiriac C."/>
            <person name="Salcher M."/>
            <person name="Ghai R."/>
            <person name="Kavagutti S V."/>
        </authorList>
    </citation>
    <scope>NUCLEOTIDE SEQUENCE</scope>
</reference>
<dbReference type="EMBL" id="LR796969">
    <property type="protein sequence ID" value="CAB4178628.1"/>
    <property type="molecule type" value="Genomic_DNA"/>
</dbReference>
<evidence type="ECO:0000313" key="3">
    <source>
        <dbReference type="EMBL" id="CAB4173122.1"/>
    </source>
</evidence>
<accession>A0A6J5P4S1</accession>
<evidence type="ECO:0000313" key="2">
    <source>
        <dbReference type="EMBL" id="CAB4166809.1"/>
    </source>
</evidence>
<dbReference type="EMBL" id="LR796891">
    <property type="protein sequence ID" value="CAB4173122.1"/>
    <property type="molecule type" value="Genomic_DNA"/>
</dbReference>
<dbReference type="Pfam" id="PF06378">
    <property type="entry name" value="SSAP_Sak"/>
    <property type="match status" value="1"/>
</dbReference>
<dbReference type="EMBL" id="LR796779">
    <property type="protein sequence ID" value="CAB4166809.1"/>
    <property type="molecule type" value="Genomic_DNA"/>
</dbReference>
<proteinExistence type="predicted"/>
<evidence type="ECO:0000259" key="1">
    <source>
        <dbReference type="Pfam" id="PF06378"/>
    </source>
</evidence>
<evidence type="ECO:0000313" key="5">
    <source>
        <dbReference type="EMBL" id="CAB4219456.1"/>
    </source>
</evidence>
<dbReference type="InterPro" id="IPR009425">
    <property type="entry name" value="DSRM_SSAP"/>
</dbReference>
<protein>
    <submittedName>
        <fullName evidence="2">Single-strand annealing protein SAK3</fullName>
    </submittedName>
</protein>
<gene>
    <name evidence="4" type="ORF">UFOVP1019_29</name>
    <name evidence="5" type="ORF">UFOVP1618_3</name>
    <name evidence="2" type="ORF">UFOVP846_57</name>
    <name evidence="3" type="ORF">UFOVP940_31</name>
</gene>
<organism evidence="2">
    <name type="scientific">uncultured Caudovirales phage</name>
    <dbReference type="NCBI Taxonomy" id="2100421"/>
    <lineage>
        <taxon>Viruses</taxon>
        <taxon>Duplodnaviria</taxon>
        <taxon>Heunggongvirae</taxon>
        <taxon>Uroviricota</taxon>
        <taxon>Caudoviricetes</taxon>
        <taxon>Peduoviridae</taxon>
        <taxon>Maltschvirus</taxon>
        <taxon>Maltschvirus maltsch</taxon>
    </lineage>
</organism>
<name>A0A6J5P4S1_9CAUD</name>
<dbReference type="EMBL" id="LR797482">
    <property type="protein sequence ID" value="CAB4219456.1"/>
    <property type="molecule type" value="Genomic_DNA"/>
</dbReference>
<feature type="domain" description="SSAP RNA binding" evidence="1">
    <location>
        <begin position="2"/>
        <end position="122"/>
    </location>
</feature>
<sequence>MKTFNELRTINVNEFVEKKGKFTYLSWAWAVDQLLQLDPTATWEYKDPVYFAETLMVFCSVTAFGKTMTAQLPVMNNMNKAIQNPDSMAVNTAMQRCLAKAIALHGLSLYIYAGEDIPEEEAVVLDATEWVNKISNSKSIDELKESYGNAYKALSKDKSAVELLAKAKDAKKAELL</sequence>
<evidence type="ECO:0000313" key="4">
    <source>
        <dbReference type="EMBL" id="CAB4178628.1"/>
    </source>
</evidence>